<dbReference type="PANTHER" id="PTHR32089">
    <property type="entry name" value="METHYL-ACCEPTING CHEMOTAXIS PROTEIN MCPB"/>
    <property type="match status" value="1"/>
</dbReference>
<dbReference type="STRING" id="1285242.A6A04_19875"/>
<dbReference type="EMBL" id="LWQT01000070">
    <property type="protein sequence ID" value="OAN48766.1"/>
    <property type="molecule type" value="Genomic_DNA"/>
</dbReference>
<evidence type="ECO:0000313" key="10">
    <source>
        <dbReference type="Proteomes" id="UP000078428"/>
    </source>
</evidence>
<name>A0A178MJB5_9PROT</name>
<keyword evidence="3 5" id="KW-0807">Transducer</keyword>
<feature type="domain" description="T-SNARE coiled-coil homology" evidence="7">
    <location>
        <begin position="459"/>
        <end position="521"/>
    </location>
</feature>
<evidence type="ECO:0000259" key="6">
    <source>
        <dbReference type="PROSITE" id="PS50111"/>
    </source>
</evidence>
<keyword evidence="2" id="KW-0472">Membrane</keyword>
<dbReference type="GO" id="GO:0005886">
    <property type="term" value="C:plasma membrane"/>
    <property type="evidence" value="ECO:0007669"/>
    <property type="project" value="UniProtKB-SubCell"/>
</dbReference>
<dbReference type="Proteomes" id="UP000078428">
    <property type="component" value="Unassembled WGS sequence"/>
</dbReference>
<feature type="domain" description="Methyl-accepting transducer" evidence="6">
    <location>
        <begin position="300"/>
        <end position="543"/>
    </location>
</feature>
<dbReference type="Gene3D" id="1.10.287.950">
    <property type="entry name" value="Methyl-accepting chemotaxis protein"/>
    <property type="match status" value="1"/>
</dbReference>
<dbReference type="PROSITE" id="PS50885">
    <property type="entry name" value="HAMP"/>
    <property type="match status" value="1"/>
</dbReference>
<evidence type="ECO:0000256" key="3">
    <source>
        <dbReference type="ARBA" id="ARBA00023224"/>
    </source>
</evidence>
<dbReference type="Pfam" id="PF00672">
    <property type="entry name" value="HAMP"/>
    <property type="match status" value="1"/>
</dbReference>
<dbReference type="PRINTS" id="PR00260">
    <property type="entry name" value="CHEMTRNSDUCR"/>
</dbReference>
<gene>
    <name evidence="9" type="ORF">A6A04_19875</name>
</gene>
<evidence type="ECO:0000259" key="8">
    <source>
        <dbReference type="PROSITE" id="PS50885"/>
    </source>
</evidence>
<accession>A0A178MJB5</accession>
<dbReference type="Gene3D" id="1.10.8.500">
    <property type="entry name" value="HAMP domain in histidine kinase"/>
    <property type="match status" value="1"/>
</dbReference>
<keyword evidence="2" id="KW-0997">Cell inner membrane</keyword>
<dbReference type="PROSITE" id="PS50192">
    <property type="entry name" value="T_SNARE"/>
    <property type="match status" value="1"/>
</dbReference>
<keyword evidence="10" id="KW-1185">Reference proteome</keyword>
<evidence type="ECO:0000313" key="9">
    <source>
        <dbReference type="EMBL" id="OAN48766.1"/>
    </source>
</evidence>
<evidence type="ECO:0000259" key="7">
    <source>
        <dbReference type="PROSITE" id="PS50192"/>
    </source>
</evidence>
<dbReference type="Pfam" id="PF12729">
    <property type="entry name" value="4HB_MCP_1"/>
    <property type="match status" value="1"/>
</dbReference>
<feature type="domain" description="HAMP" evidence="8">
    <location>
        <begin position="214"/>
        <end position="267"/>
    </location>
</feature>
<dbReference type="RefSeq" id="WP_068493919.1">
    <property type="nucleotide sequence ID" value="NZ_LWQT01000070.1"/>
</dbReference>
<dbReference type="PANTHER" id="PTHR32089:SF112">
    <property type="entry name" value="LYSOZYME-LIKE PROTEIN-RELATED"/>
    <property type="match status" value="1"/>
</dbReference>
<comment type="caution">
    <text evidence="9">The sequence shown here is derived from an EMBL/GenBank/DDBJ whole genome shotgun (WGS) entry which is preliminary data.</text>
</comment>
<dbReference type="InterPro" id="IPR004089">
    <property type="entry name" value="MCPsignal_dom"/>
</dbReference>
<evidence type="ECO:0000256" key="4">
    <source>
        <dbReference type="ARBA" id="ARBA00029447"/>
    </source>
</evidence>
<comment type="similarity">
    <text evidence="4">Belongs to the methyl-accepting chemotaxis (MCP) protein family.</text>
</comment>
<dbReference type="InterPro" id="IPR000727">
    <property type="entry name" value="T_SNARE_dom"/>
</dbReference>
<keyword evidence="2" id="KW-1003">Cell membrane</keyword>
<sequence>MRIGGRLLVGFGILSAVLALVAGVSVVEATRLDAKVERMVAFRMPVSEASSSIGKELYASLASLRGFLLTGKDSFKADRAQSWTEIAALTKAMDGLASRFTNPRNVELWNGVKRNLSELKTAQDKAEQAGVGEAGILILTNEALPRVQQLANTLYGEVGGDGRRNGGLIDNQRQMLKLDAAAAESDTATLKIMAIGGLIGGLMIAGIVITTTRRTIVPPIASITNTMGRLAAGDLSISIPGRERTDEIGEMAAALEAFRDGLVRQRELEAKQKAEEEAQRLRALRIAELTATFDQSAAQSVQAVASSAQQLQGTAQDLSASAGQTSQQATAVAAASEEASVNVQTVASAAEELSGSITEISRQVTHSSHISSTAVAEAVRAEQVVADLSETVKKIGDVVNLINDIASQTNLLALNATIEAARAGEAGKGFAVVANEVKNLANQTGKATDEIAQQITAVQEQTERVVNTIQGIVKVIEEVGQISTSISSAVEEQSAATQEIARNVEQAAVGTAEVTSNVVGVQEAADQTGRSSGNLLDASRNLANEADGLKRMIERFLSDVRSA</sequence>
<proteinExistence type="inferred from homology"/>
<evidence type="ECO:0000256" key="1">
    <source>
        <dbReference type="ARBA" id="ARBA00004429"/>
    </source>
</evidence>
<reference evidence="9 10" key="1">
    <citation type="submission" date="2016-04" db="EMBL/GenBank/DDBJ databases">
        <title>Draft genome sequence of freshwater magnetotactic bacteria Magnetospirillum marisnigri SP-1 and Magnetospirillum moscoviense BB-1.</title>
        <authorList>
            <person name="Koziaeva V."/>
            <person name="Dziuba M.V."/>
            <person name="Ivanov T.M."/>
            <person name="Kuznetsov B."/>
            <person name="Grouzdev D.S."/>
        </authorList>
    </citation>
    <scope>NUCLEOTIDE SEQUENCE [LARGE SCALE GENOMIC DNA]</scope>
    <source>
        <strain evidence="9 10">SP-1</strain>
    </source>
</reference>
<dbReference type="SUPFAM" id="SSF58104">
    <property type="entry name" value="Methyl-accepting chemotaxis protein (MCP) signaling domain"/>
    <property type="match status" value="1"/>
</dbReference>
<dbReference type="SMART" id="SM00304">
    <property type="entry name" value="HAMP"/>
    <property type="match status" value="1"/>
</dbReference>
<dbReference type="GO" id="GO:0006935">
    <property type="term" value="P:chemotaxis"/>
    <property type="evidence" value="ECO:0007669"/>
    <property type="project" value="InterPro"/>
</dbReference>
<dbReference type="CDD" id="cd06225">
    <property type="entry name" value="HAMP"/>
    <property type="match status" value="1"/>
</dbReference>
<evidence type="ECO:0000256" key="5">
    <source>
        <dbReference type="PROSITE-ProRule" id="PRU00284"/>
    </source>
</evidence>
<dbReference type="InterPro" id="IPR003660">
    <property type="entry name" value="HAMP_dom"/>
</dbReference>
<dbReference type="AlphaFoldDB" id="A0A178MJB5"/>
<dbReference type="GO" id="GO:0004888">
    <property type="term" value="F:transmembrane signaling receptor activity"/>
    <property type="evidence" value="ECO:0007669"/>
    <property type="project" value="InterPro"/>
</dbReference>
<dbReference type="SMART" id="SM00283">
    <property type="entry name" value="MA"/>
    <property type="match status" value="1"/>
</dbReference>
<dbReference type="InterPro" id="IPR024478">
    <property type="entry name" value="HlyB_4HB_MCP"/>
</dbReference>
<dbReference type="Pfam" id="PF00015">
    <property type="entry name" value="MCPsignal"/>
    <property type="match status" value="1"/>
</dbReference>
<organism evidence="9 10">
    <name type="scientific">Paramagnetospirillum marisnigri</name>
    <dbReference type="NCBI Taxonomy" id="1285242"/>
    <lineage>
        <taxon>Bacteria</taxon>
        <taxon>Pseudomonadati</taxon>
        <taxon>Pseudomonadota</taxon>
        <taxon>Alphaproteobacteria</taxon>
        <taxon>Rhodospirillales</taxon>
        <taxon>Magnetospirillaceae</taxon>
        <taxon>Paramagnetospirillum</taxon>
    </lineage>
</organism>
<dbReference type="GO" id="GO:0007165">
    <property type="term" value="P:signal transduction"/>
    <property type="evidence" value="ECO:0007669"/>
    <property type="project" value="UniProtKB-KW"/>
</dbReference>
<comment type="subcellular location">
    <subcellularLocation>
        <location evidence="1">Cell inner membrane</location>
        <topology evidence="1">Multi-pass membrane protein</topology>
    </subcellularLocation>
</comment>
<dbReference type="InterPro" id="IPR004090">
    <property type="entry name" value="Chemotax_Me-accpt_rcpt"/>
</dbReference>
<dbReference type="PROSITE" id="PS50111">
    <property type="entry name" value="CHEMOTAXIS_TRANSDUC_2"/>
    <property type="match status" value="1"/>
</dbReference>
<protein>
    <submittedName>
        <fullName evidence="9">Chemotaxis protein</fullName>
    </submittedName>
</protein>
<dbReference type="OrthoDB" id="8482111at2"/>
<evidence type="ECO:0000256" key="2">
    <source>
        <dbReference type="ARBA" id="ARBA00022519"/>
    </source>
</evidence>